<keyword evidence="3 6" id="KW-0812">Transmembrane</keyword>
<sequence length="360" mass="40191">MLKELFLNLTILITFNYLFTLLFKESLSHKEDRPMFQLLKGTACGLLGVFLIAFGFSYSDSIIDLRNIPIIIAALYGGWVSTAAAFMIIVAGRILINFNASAIFSIVAVGMIAILSVAVLRGKKPDRKKAFVMLLFSNVIFTLTMLLLMPEQQPAGALVYYWLISTVGGMLSLYIIKHEADARLLFKQYKFQANYDFLTGIFNKRKFEEVSRVLYDRASQSASSQLALIYFDIDHFKQINDQYGHYEGDQVLKELGARLRFLISGSDPSARIGGEEFAVLIPNCTYKKGLHLAEEIRQAIDGNPILLTSGDTIPVTVSLGIAHYPTNTADPQTLPLIADRLLYKAKTSGRNQVCSTEKKE</sequence>
<dbReference type="EMBL" id="FN597644">
    <property type="protein sequence ID" value="CBI42134.1"/>
    <property type="molecule type" value="Genomic_DNA"/>
</dbReference>
<evidence type="ECO:0000259" key="7">
    <source>
        <dbReference type="PROSITE" id="PS50887"/>
    </source>
</evidence>
<evidence type="ECO:0000313" key="9">
    <source>
        <dbReference type="Proteomes" id="UP000006562"/>
    </source>
</evidence>
<evidence type="ECO:0000256" key="5">
    <source>
        <dbReference type="ARBA" id="ARBA00023136"/>
    </source>
</evidence>
<accession>A0A9P1JFN1</accession>
<evidence type="ECO:0000256" key="2">
    <source>
        <dbReference type="ARBA" id="ARBA00022475"/>
    </source>
</evidence>
<evidence type="ECO:0000256" key="3">
    <source>
        <dbReference type="ARBA" id="ARBA00022692"/>
    </source>
</evidence>
<evidence type="ECO:0000256" key="4">
    <source>
        <dbReference type="ARBA" id="ARBA00022989"/>
    </source>
</evidence>
<feature type="domain" description="GGDEF" evidence="7">
    <location>
        <begin position="224"/>
        <end position="358"/>
    </location>
</feature>
<dbReference type="Pfam" id="PF00990">
    <property type="entry name" value="GGDEF"/>
    <property type="match status" value="1"/>
</dbReference>
<dbReference type="CDD" id="cd01949">
    <property type="entry name" value="GGDEF"/>
    <property type="match status" value="1"/>
</dbReference>
<comment type="subcellular location">
    <subcellularLocation>
        <location evidence="1">Cell membrane</location>
        <topology evidence="1">Multi-pass membrane protein</topology>
    </subcellularLocation>
</comment>
<evidence type="ECO:0000256" key="1">
    <source>
        <dbReference type="ARBA" id="ARBA00004651"/>
    </source>
</evidence>
<gene>
    <name evidence="8" type="primary">yhcK</name>
    <name evidence="8" type="ordered locus">BAMF_1008</name>
</gene>
<dbReference type="PROSITE" id="PS50887">
    <property type="entry name" value="GGDEF"/>
    <property type="match status" value="1"/>
</dbReference>
<organism evidence="8 9">
    <name type="scientific">Bacillus amyloliquefaciens (strain ATCC 23350 / DSM 7 / BCRC 11601 / CCUG 28519 / NBRC 15535 / NRRL B-14393 / F)</name>
    <dbReference type="NCBI Taxonomy" id="692420"/>
    <lineage>
        <taxon>Bacteria</taxon>
        <taxon>Bacillati</taxon>
        <taxon>Bacillota</taxon>
        <taxon>Bacilli</taxon>
        <taxon>Bacillales</taxon>
        <taxon>Bacillaceae</taxon>
        <taxon>Bacillus</taxon>
        <taxon>Bacillus amyloliquefaciens group</taxon>
    </lineage>
</organism>
<dbReference type="FunFam" id="3.30.70.270:FF:000001">
    <property type="entry name" value="Diguanylate cyclase domain protein"/>
    <property type="match status" value="1"/>
</dbReference>
<dbReference type="SMART" id="SM00267">
    <property type="entry name" value="GGDEF"/>
    <property type="match status" value="1"/>
</dbReference>
<keyword evidence="5 6" id="KW-0472">Membrane</keyword>
<dbReference type="RefSeq" id="WP_013351628.1">
    <property type="nucleotide sequence ID" value="NC_014551.1"/>
</dbReference>
<dbReference type="GO" id="GO:0052621">
    <property type="term" value="F:diguanylate cyclase activity"/>
    <property type="evidence" value="ECO:0007669"/>
    <property type="project" value="TreeGrafter"/>
</dbReference>
<dbReference type="Pfam" id="PF07694">
    <property type="entry name" value="5TM-5TMR_LYT"/>
    <property type="match status" value="1"/>
</dbReference>
<dbReference type="KEGG" id="bao:BAMF_1008"/>
<dbReference type="AlphaFoldDB" id="A0A9P1JFN1"/>
<dbReference type="PANTHER" id="PTHR45138:SF9">
    <property type="entry name" value="DIGUANYLATE CYCLASE DGCM-RELATED"/>
    <property type="match status" value="1"/>
</dbReference>
<dbReference type="GO" id="GO:0043709">
    <property type="term" value="P:cell adhesion involved in single-species biofilm formation"/>
    <property type="evidence" value="ECO:0007669"/>
    <property type="project" value="TreeGrafter"/>
</dbReference>
<dbReference type="Proteomes" id="UP000006562">
    <property type="component" value="Chromosome"/>
</dbReference>
<dbReference type="InterPro" id="IPR050469">
    <property type="entry name" value="Diguanylate_Cyclase"/>
</dbReference>
<evidence type="ECO:0000256" key="6">
    <source>
        <dbReference type="SAM" id="Phobius"/>
    </source>
</evidence>
<dbReference type="InterPro" id="IPR029787">
    <property type="entry name" value="Nucleotide_cyclase"/>
</dbReference>
<proteinExistence type="predicted"/>
<dbReference type="Gene3D" id="3.30.70.270">
    <property type="match status" value="1"/>
</dbReference>
<feature type="transmembrane region" description="Helical" evidence="6">
    <location>
        <begin position="102"/>
        <end position="120"/>
    </location>
</feature>
<dbReference type="GO" id="GO:1902201">
    <property type="term" value="P:negative regulation of bacterial-type flagellum-dependent cell motility"/>
    <property type="evidence" value="ECO:0007669"/>
    <property type="project" value="TreeGrafter"/>
</dbReference>
<keyword evidence="2" id="KW-1003">Cell membrane</keyword>
<dbReference type="NCBIfam" id="TIGR00254">
    <property type="entry name" value="GGDEF"/>
    <property type="match status" value="1"/>
</dbReference>
<reference evidence="8 9" key="1">
    <citation type="journal article" date="2011" name="Int. J. Syst. Evol. Microbiol.">
        <title>Relationship of Bacillus amyloliquefaciens clades associated with strains DSM 7T and FZB42T: a proposal for Bacillus amyloliquefaciens subsp. amyloliquefaciens subsp. nov. and Bacillus amyloliquefaciens subsp. plantarum subsp. nov. based on complete genome sequence comparisons.</title>
        <authorList>
            <person name="Borriss R."/>
            <person name="Chen X.H."/>
            <person name="Rueckert C."/>
            <person name="Blom J."/>
            <person name="Becker A."/>
            <person name="Baumgarth B."/>
            <person name="Fan B."/>
            <person name="Pukall R."/>
            <person name="Schumann P."/>
            <person name="Sproer C."/>
            <person name="Junge H."/>
            <person name="Vater J."/>
            <person name="Puhler A."/>
            <person name="Klenk H.P."/>
        </authorList>
    </citation>
    <scope>NUCLEOTIDE SEQUENCE [LARGE SCALE GENOMIC DNA]</scope>
    <source>
        <strain evidence="9">DSM 7</strain>
    </source>
</reference>
<dbReference type="PANTHER" id="PTHR45138">
    <property type="entry name" value="REGULATORY COMPONENTS OF SENSORY TRANSDUCTION SYSTEM"/>
    <property type="match status" value="1"/>
</dbReference>
<name>A0A9P1JFN1_BACAS</name>
<feature type="transmembrane region" description="Helical" evidence="6">
    <location>
        <begin position="70"/>
        <end position="96"/>
    </location>
</feature>
<dbReference type="GO" id="GO:0071555">
    <property type="term" value="P:cell wall organization"/>
    <property type="evidence" value="ECO:0007669"/>
    <property type="project" value="InterPro"/>
</dbReference>
<reference evidence="9" key="2">
    <citation type="journal article" date="2011" name="J. Biotechnol.">
        <title>Genome sequence of B. amyloliquefaciens type strain DSM7(T) reveals differences to plant-associated B. amyloliquefaciens FZB42.</title>
        <authorList>
            <person name="Ruckert C."/>
            <person name="Blom J."/>
            <person name="Chen X."/>
            <person name="Reva O."/>
            <person name="Borriss R."/>
        </authorList>
    </citation>
    <scope>NUCLEOTIDE SEQUENCE [LARGE SCALE GENOMIC DNA]</scope>
    <source>
        <strain evidence="9">DSM 7</strain>
    </source>
</reference>
<dbReference type="GO" id="GO:0005886">
    <property type="term" value="C:plasma membrane"/>
    <property type="evidence" value="ECO:0007669"/>
    <property type="project" value="UniProtKB-SubCell"/>
</dbReference>
<protein>
    <submittedName>
        <fullName evidence="8">Diguanylate cyclase or phosphodiesterase</fullName>
    </submittedName>
</protein>
<dbReference type="InterPro" id="IPR000160">
    <property type="entry name" value="GGDEF_dom"/>
</dbReference>
<feature type="transmembrane region" description="Helical" evidence="6">
    <location>
        <begin position="5"/>
        <end position="23"/>
    </location>
</feature>
<evidence type="ECO:0000313" key="8">
    <source>
        <dbReference type="EMBL" id="CBI42134.1"/>
    </source>
</evidence>
<feature type="transmembrane region" description="Helical" evidence="6">
    <location>
        <begin position="155"/>
        <end position="176"/>
    </location>
</feature>
<feature type="transmembrane region" description="Helical" evidence="6">
    <location>
        <begin position="132"/>
        <end position="149"/>
    </location>
</feature>
<keyword evidence="4 6" id="KW-1133">Transmembrane helix</keyword>
<dbReference type="SUPFAM" id="SSF55073">
    <property type="entry name" value="Nucleotide cyclase"/>
    <property type="match status" value="1"/>
</dbReference>
<keyword evidence="9" id="KW-1185">Reference proteome</keyword>
<dbReference type="InterPro" id="IPR011620">
    <property type="entry name" value="Sig_transdc_His_kinase_LytS_TM"/>
</dbReference>
<dbReference type="GO" id="GO:0000155">
    <property type="term" value="F:phosphorelay sensor kinase activity"/>
    <property type="evidence" value="ECO:0007669"/>
    <property type="project" value="InterPro"/>
</dbReference>
<dbReference type="InterPro" id="IPR043128">
    <property type="entry name" value="Rev_trsase/Diguanyl_cyclase"/>
</dbReference>
<feature type="transmembrane region" description="Helical" evidence="6">
    <location>
        <begin position="35"/>
        <end position="58"/>
    </location>
</feature>